<accession>A0A4V3EAF2</accession>
<dbReference type="SMART" id="SM00418">
    <property type="entry name" value="HTH_ARSR"/>
    <property type="match status" value="1"/>
</dbReference>
<dbReference type="PANTHER" id="PTHR33154:SF12">
    <property type="entry name" value="TRANSCRIPTIONAL REGULATORY PROTEIN"/>
    <property type="match status" value="1"/>
</dbReference>
<dbReference type="InterPro" id="IPR001845">
    <property type="entry name" value="HTH_ArsR_DNA-bd_dom"/>
</dbReference>
<dbReference type="PANTHER" id="PTHR33154">
    <property type="entry name" value="TRANSCRIPTIONAL REGULATOR, ARSR FAMILY"/>
    <property type="match status" value="1"/>
</dbReference>
<dbReference type="PROSITE" id="PS50987">
    <property type="entry name" value="HTH_ARSR_2"/>
    <property type="match status" value="1"/>
</dbReference>
<name>A0A4V3EAF2_9MICO</name>
<proteinExistence type="predicted"/>
<protein>
    <submittedName>
        <fullName evidence="5">ArsR family transcriptional regulator</fullName>
    </submittedName>
</protein>
<dbReference type="OrthoDB" id="4471357at2"/>
<keyword evidence="2" id="KW-0238">DNA-binding</keyword>
<dbReference type="SUPFAM" id="SSF46785">
    <property type="entry name" value="Winged helix' DNA-binding domain"/>
    <property type="match status" value="1"/>
</dbReference>
<evidence type="ECO:0000256" key="3">
    <source>
        <dbReference type="ARBA" id="ARBA00023163"/>
    </source>
</evidence>
<keyword evidence="6" id="KW-1185">Reference proteome</keyword>
<dbReference type="EMBL" id="SOAM01000003">
    <property type="protein sequence ID" value="TDS76148.1"/>
    <property type="molecule type" value="Genomic_DNA"/>
</dbReference>
<dbReference type="InterPro" id="IPR011991">
    <property type="entry name" value="ArsR-like_HTH"/>
</dbReference>
<dbReference type="InterPro" id="IPR036388">
    <property type="entry name" value="WH-like_DNA-bd_sf"/>
</dbReference>
<keyword evidence="3" id="KW-0804">Transcription</keyword>
<evidence type="ECO:0000259" key="4">
    <source>
        <dbReference type="PROSITE" id="PS50987"/>
    </source>
</evidence>
<keyword evidence="1" id="KW-0805">Transcription regulation</keyword>
<dbReference type="RefSeq" id="WP_133767355.1">
    <property type="nucleotide sequence ID" value="NZ_BAAARP010000001.1"/>
</dbReference>
<dbReference type="GO" id="GO:0003677">
    <property type="term" value="F:DNA binding"/>
    <property type="evidence" value="ECO:0007669"/>
    <property type="project" value="UniProtKB-KW"/>
</dbReference>
<evidence type="ECO:0000313" key="5">
    <source>
        <dbReference type="EMBL" id="TDS76148.1"/>
    </source>
</evidence>
<dbReference type="InterPro" id="IPR036390">
    <property type="entry name" value="WH_DNA-bd_sf"/>
</dbReference>
<gene>
    <name evidence="5" type="ORF">CLV52_3268</name>
</gene>
<dbReference type="PRINTS" id="PR00778">
    <property type="entry name" value="HTHARSR"/>
</dbReference>
<dbReference type="Proteomes" id="UP000295344">
    <property type="component" value="Unassembled WGS sequence"/>
</dbReference>
<sequence length="109" mass="12114">MSNNSAEYPTPDLADVELVDVLRALGDPIRLQMLRVLADGVPHSKSMQEWGFDVQKSTMSHHFRTMREAGLTETIVDGRSHAIRLRREALDARFPGLIESLLASAVSGR</sequence>
<dbReference type="GO" id="GO:0003700">
    <property type="term" value="F:DNA-binding transcription factor activity"/>
    <property type="evidence" value="ECO:0007669"/>
    <property type="project" value="InterPro"/>
</dbReference>
<evidence type="ECO:0000256" key="2">
    <source>
        <dbReference type="ARBA" id="ARBA00023125"/>
    </source>
</evidence>
<reference evidence="5 6" key="1">
    <citation type="submission" date="2019-03" db="EMBL/GenBank/DDBJ databases">
        <title>Genomic Encyclopedia of Archaeal and Bacterial Type Strains, Phase II (KMG-II): from individual species to whole genera.</title>
        <authorList>
            <person name="Goeker M."/>
        </authorList>
    </citation>
    <scope>NUCLEOTIDE SEQUENCE [LARGE SCALE GENOMIC DNA]</scope>
    <source>
        <strain evidence="5 6">DSM 24782</strain>
    </source>
</reference>
<dbReference type="InterPro" id="IPR051081">
    <property type="entry name" value="HTH_MetalResp_TranReg"/>
</dbReference>
<feature type="domain" description="HTH arsR-type" evidence="4">
    <location>
        <begin position="10"/>
        <end position="109"/>
    </location>
</feature>
<dbReference type="Gene3D" id="1.10.10.10">
    <property type="entry name" value="Winged helix-like DNA-binding domain superfamily/Winged helix DNA-binding domain"/>
    <property type="match status" value="1"/>
</dbReference>
<dbReference type="AlphaFoldDB" id="A0A4V3EAF2"/>
<dbReference type="CDD" id="cd00090">
    <property type="entry name" value="HTH_ARSR"/>
    <property type="match status" value="1"/>
</dbReference>
<evidence type="ECO:0000256" key="1">
    <source>
        <dbReference type="ARBA" id="ARBA00023015"/>
    </source>
</evidence>
<comment type="caution">
    <text evidence="5">The sequence shown here is derived from an EMBL/GenBank/DDBJ whole genome shotgun (WGS) entry which is preliminary data.</text>
</comment>
<evidence type="ECO:0000313" key="6">
    <source>
        <dbReference type="Proteomes" id="UP000295344"/>
    </source>
</evidence>
<organism evidence="5 6">
    <name type="scientific">Amnibacterium kyonggiense</name>
    <dbReference type="NCBI Taxonomy" id="595671"/>
    <lineage>
        <taxon>Bacteria</taxon>
        <taxon>Bacillati</taxon>
        <taxon>Actinomycetota</taxon>
        <taxon>Actinomycetes</taxon>
        <taxon>Micrococcales</taxon>
        <taxon>Microbacteriaceae</taxon>
        <taxon>Amnibacterium</taxon>
    </lineage>
</organism>